<keyword evidence="2" id="KW-0472">Membrane</keyword>
<dbReference type="OrthoDB" id="3696308at2"/>
<keyword evidence="5" id="KW-1185">Reference proteome</keyword>
<dbReference type="RefSeq" id="WP_116172000.1">
    <property type="nucleotide sequence ID" value="NZ_CP144375.1"/>
</dbReference>
<accession>A0A3E0I8F5</accession>
<evidence type="ECO:0000256" key="2">
    <source>
        <dbReference type="SAM" id="Phobius"/>
    </source>
</evidence>
<organism evidence="4 5">
    <name type="scientific">Kutzneria buriramensis</name>
    <dbReference type="NCBI Taxonomy" id="1045776"/>
    <lineage>
        <taxon>Bacteria</taxon>
        <taxon>Bacillati</taxon>
        <taxon>Actinomycetota</taxon>
        <taxon>Actinomycetes</taxon>
        <taxon>Pseudonocardiales</taxon>
        <taxon>Pseudonocardiaceae</taxon>
        <taxon>Kutzneria</taxon>
    </lineage>
</organism>
<dbReference type="GO" id="GO:0005975">
    <property type="term" value="P:carbohydrate metabolic process"/>
    <property type="evidence" value="ECO:0007669"/>
    <property type="project" value="UniProtKB-ARBA"/>
</dbReference>
<dbReference type="NCBIfam" id="TIGR01167">
    <property type="entry name" value="LPXTG_anchor"/>
    <property type="match status" value="1"/>
</dbReference>
<feature type="signal peptide" evidence="3">
    <location>
        <begin position="1"/>
        <end position="23"/>
    </location>
</feature>
<evidence type="ECO:0000313" key="5">
    <source>
        <dbReference type="Proteomes" id="UP000256269"/>
    </source>
</evidence>
<keyword evidence="2" id="KW-0812">Transmembrane</keyword>
<keyword evidence="3" id="KW-0732">Signal</keyword>
<protein>
    <submittedName>
        <fullName evidence="4">LPXTG-motif cell wall-anchored protein</fullName>
    </submittedName>
</protein>
<evidence type="ECO:0000256" key="3">
    <source>
        <dbReference type="SAM" id="SignalP"/>
    </source>
</evidence>
<keyword evidence="2" id="KW-1133">Transmembrane helix</keyword>
<proteinExistence type="predicted"/>
<feature type="chain" id="PRO_5017652535" evidence="3">
    <location>
        <begin position="24"/>
        <end position="226"/>
    </location>
</feature>
<dbReference type="Proteomes" id="UP000256269">
    <property type="component" value="Unassembled WGS sequence"/>
</dbReference>
<feature type="region of interest" description="Disordered" evidence="1">
    <location>
        <begin position="161"/>
        <end position="184"/>
    </location>
</feature>
<dbReference type="EMBL" id="QUNO01000001">
    <property type="protein sequence ID" value="REH55002.1"/>
    <property type="molecule type" value="Genomic_DNA"/>
</dbReference>
<evidence type="ECO:0000313" key="4">
    <source>
        <dbReference type="EMBL" id="REH55002.1"/>
    </source>
</evidence>
<name>A0A3E0I8F5_9PSEU</name>
<dbReference type="Gene3D" id="2.60.40.10">
    <property type="entry name" value="Immunoglobulins"/>
    <property type="match status" value="1"/>
</dbReference>
<reference evidence="4 5" key="1">
    <citation type="submission" date="2018-08" db="EMBL/GenBank/DDBJ databases">
        <title>Genomic Encyclopedia of Archaeal and Bacterial Type Strains, Phase II (KMG-II): from individual species to whole genera.</title>
        <authorList>
            <person name="Goeker M."/>
        </authorList>
    </citation>
    <scope>NUCLEOTIDE SEQUENCE [LARGE SCALE GENOMIC DNA]</scope>
    <source>
        <strain evidence="4 5">DSM 45791</strain>
    </source>
</reference>
<gene>
    <name evidence="4" type="ORF">BCF44_10118</name>
</gene>
<comment type="caution">
    <text evidence="4">The sequence shown here is derived from an EMBL/GenBank/DDBJ whole genome shotgun (WGS) entry which is preliminary data.</text>
</comment>
<sequence length="226" mass="23326">MRRIAAAALAAVLLLLSVAAAHADTTTVTISGVAWKDLNGDGIRQPDEPLLPGIKIGDTATDATDHYTLHDVVAAAPSVQASPRAIDGGKYVYIRPHQGDAATDIALDHYGGPSSWADPVGTTGLDIRFLRAQESNGNRAAEVSGKVTKEIDGRLTAQLIDTDSDVDPSNNAASAPTTTSKPTTTTAPVAAAAQLANTGVDAVWWVISGVLLLAGGVATLFLARRR</sequence>
<dbReference type="AlphaFoldDB" id="A0A3E0I8F5"/>
<feature type="transmembrane region" description="Helical" evidence="2">
    <location>
        <begin position="202"/>
        <end position="223"/>
    </location>
</feature>
<dbReference type="InterPro" id="IPR013783">
    <property type="entry name" value="Ig-like_fold"/>
</dbReference>
<feature type="compositionally biased region" description="Low complexity" evidence="1">
    <location>
        <begin position="169"/>
        <end position="184"/>
    </location>
</feature>
<evidence type="ECO:0000256" key="1">
    <source>
        <dbReference type="SAM" id="MobiDB-lite"/>
    </source>
</evidence>
<dbReference type="SUPFAM" id="SSF117074">
    <property type="entry name" value="Hypothetical protein PA1324"/>
    <property type="match status" value="1"/>
</dbReference>